<organism evidence="1">
    <name type="scientific">Alsobacter sp. KACC 23698</name>
    <dbReference type="NCBI Taxonomy" id="3149229"/>
    <lineage>
        <taxon>Bacteria</taxon>
        <taxon>Pseudomonadati</taxon>
        <taxon>Pseudomonadota</taxon>
        <taxon>Alphaproteobacteria</taxon>
        <taxon>Hyphomicrobiales</taxon>
        <taxon>Alsobacteraceae</taxon>
        <taxon>Alsobacter</taxon>
    </lineage>
</organism>
<dbReference type="RefSeq" id="WP_406856713.1">
    <property type="nucleotide sequence ID" value="NZ_CP157484.1"/>
</dbReference>
<gene>
    <name evidence="1" type="ORF">ABEG18_03515</name>
</gene>
<proteinExistence type="predicted"/>
<accession>A0AAU7JI50</accession>
<evidence type="ECO:0000313" key="1">
    <source>
        <dbReference type="EMBL" id="XBO39861.1"/>
    </source>
</evidence>
<sequence>MIENQAMNGTQNGVSHVRAPAPLADQAILDGLSRALMGDKQDVKKLTATTRVINAFYNYLGVVCGRPSDDTTPQDTMRLGMILKILDELEPQDRLRRLS</sequence>
<protein>
    <submittedName>
        <fullName evidence="1">Uncharacterized protein</fullName>
    </submittedName>
</protein>
<reference evidence="1" key="1">
    <citation type="submission" date="2024-05" db="EMBL/GenBank/DDBJ databases">
        <authorList>
            <person name="Kim S."/>
            <person name="Heo J."/>
            <person name="Choi H."/>
            <person name="Choi Y."/>
            <person name="Kwon S.-W."/>
            <person name="Kim Y."/>
        </authorList>
    </citation>
    <scope>NUCLEOTIDE SEQUENCE</scope>
    <source>
        <strain evidence="1">KACC 23698</strain>
    </source>
</reference>
<name>A0AAU7JI50_9HYPH</name>
<dbReference type="EMBL" id="CP157484">
    <property type="protein sequence ID" value="XBO39861.1"/>
    <property type="molecule type" value="Genomic_DNA"/>
</dbReference>
<dbReference type="AlphaFoldDB" id="A0AAU7JI50"/>